<evidence type="ECO:0000256" key="1">
    <source>
        <dbReference type="ARBA" id="ARBA00022679"/>
    </source>
</evidence>
<dbReference type="InterPro" id="IPR016181">
    <property type="entry name" value="Acyl_CoA_acyltransferase"/>
</dbReference>
<dbReference type="InterPro" id="IPR050832">
    <property type="entry name" value="Bact_Acetyltransf"/>
</dbReference>
<dbReference type="EMBL" id="CP014859">
    <property type="protein sequence ID" value="AOS61018.1"/>
    <property type="molecule type" value="Genomic_DNA"/>
</dbReference>
<keyword evidence="2" id="KW-0012">Acyltransferase</keyword>
<keyword evidence="5" id="KW-1185">Reference proteome</keyword>
<dbReference type="Proteomes" id="UP000095210">
    <property type="component" value="Chromosome"/>
</dbReference>
<dbReference type="GO" id="GO:0016747">
    <property type="term" value="F:acyltransferase activity, transferring groups other than amino-acyl groups"/>
    <property type="evidence" value="ECO:0007669"/>
    <property type="project" value="InterPro"/>
</dbReference>
<organism evidence="4 5">
    <name type="scientific">Actinoalloteichus hymeniacidonis</name>
    <dbReference type="NCBI Taxonomy" id="340345"/>
    <lineage>
        <taxon>Bacteria</taxon>
        <taxon>Bacillati</taxon>
        <taxon>Actinomycetota</taxon>
        <taxon>Actinomycetes</taxon>
        <taxon>Pseudonocardiales</taxon>
        <taxon>Pseudonocardiaceae</taxon>
        <taxon>Actinoalloteichus</taxon>
    </lineage>
</organism>
<dbReference type="Gene3D" id="3.40.630.30">
    <property type="match status" value="1"/>
</dbReference>
<dbReference type="PANTHER" id="PTHR43877:SF2">
    <property type="entry name" value="AMINOALKYLPHOSPHONATE N-ACETYLTRANSFERASE-RELATED"/>
    <property type="match status" value="1"/>
</dbReference>
<dbReference type="InterPro" id="IPR000182">
    <property type="entry name" value="GNAT_dom"/>
</dbReference>
<gene>
    <name evidence="4" type="ORF">TL08_00870</name>
</gene>
<protein>
    <submittedName>
        <fullName evidence="4">Acetyltransferase</fullName>
    </submittedName>
</protein>
<accession>A0AAC9MVA1</accession>
<dbReference type="PANTHER" id="PTHR43877">
    <property type="entry name" value="AMINOALKYLPHOSPHONATE N-ACETYLTRANSFERASE-RELATED-RELATED"/>
    <property type="match status" value="1"/>
</dbReference>
<name>A0AAC9MVA1_9PSEU</name>
<evidence type="ECO:0000256" key="2">
    <source>
        <dbReference type="ARBA" id="ARBA00023315"/>
    </source>
</evidence>
<proteinExistence type="predicted"/>
<evidence type="ECO:0000259" key="3">
    <source>
        <dbReference type="PROSITE" id="PS51186"/>
    </source>
</evidence>
<evidence type="ECO:0000313" key="4">
    <source>
        <dbReference type="EMBL" id="AOS61018.1"/>
    </source>
</evidence>
<dbReference type="Pfam" id="PF00583">
    <property type="entry name" value="Acetyltransf_1"/>
    <property type="match status" value="1"/>
</dbReference>
<keyword evidence="1" id="KW-0808">Transferase</keyword>
<dbReference type="AlphaFoldDB" id="A0AAC9MVA1"/>
<dbReference type="CDD" id="cd04301">
    <property type="entry name" value="NAT_SF"/>
    <property type="match status" value="1"/>
</dbReference>
<dbReference type="KEGG" id="ahm:TL08_00870"/>
<reference evidence="5" key="1">
    <citation type="submission" date="2016-03" db="EMBL/GenBank/DDBJ databases">
        <title>Complete genome sequence of the type strain Actinoalloteichus hymeniacidonis DSM 45092.</title>
        <authorList>
            <person name="Schaffert L."/>
            <person name="Albersmeier A."/>
            <person name="Winkler A."/>
            <person name="Kalinowski J."/>
            <person name="Zotchev S."/>
            <person name="Ruckert C."/>
        </authorList>
    </citation>
    <scope>NUCLEOTIDE SEQUENCE [LARGE SCALE GENOMIC DNA]</scope>
    <source>
        <strain evidence="5">HPA177(T) (DSM 45092(T))</strain>
    </source>
</reference>
<feature type="domain" description="N-acetyltransferase" evidence="3">
    <location>
        <begin position="1"/>
        <end position="165"/>
    </location>
</feature>
<dbReference type="PROSITE" id="PS51186">
    <property type="entry name" value="GNAT"/>
    <property type="match status" value="1"/>
</dbReference>
<dbReference type="RefSeq" id="WP_084642357.1">
    <property type="nucleotide sequence ID" value="NZ_CP014859.1"/>
</dbReference>
<evidence type="ECO:0000313" key="5">
    <source>
        <dbReference type="Proteomes" id="UP000095210"/>
    </source>
</evidence>
<dbReference type="SUPFAM" id="SSF55729">
    <property type="entry name" value="Acyl-CoA N-acyltransferases (Nat)"/>
    <property type="match status" value="1"/>
</dbReference>
<sequence>MRPRRESDLDDCVSVLAAVHAADGYPRHWPANPTEWLRDPGAMLGAWIVAEAGVLLGQVGLIEAESEIAGQAWRRHAGPQAAAPAGITRLFVAPSARGRGIGTLLLDAACAEARRRDRHPVLDVLARDRAALQLYSRRGFRRLDTVDLILAAGVVEPAHCLAAPN</sequence>